<dbReference type="PANTHER" id="PTHR30595:SF6">
    <property type="entry name" value="SCHLAFEN ALBA-2 DOMAIN-CONTAINING PROTEIN"/>
    <property type="match status" value="1"/>
</dbReference>
<gene>
    <name evidence="1" type="ORF">S03H2_50807</name>
</gene>
<feature type="non-terminal residue" evidence="1">
    <location>
        <position position="1"/>
    </location>
</feature>
<dbReference type="Gene3D" id="3.30.565.60">
    <property type="match status" value="1"/>
</dbReference>
<evidence type="ECO:0008006" key="2">
    <source>
        <dbReference type="Google" id="ProtNLM"/>
    </source>
</evidence>
<dbReference type="InterPro" id="IPR036390">
    <property type="entry name" value="WH_DNA-bd_sf"/>
</dbReference>
<dbReference type="EMBL" id="BARU01032193">
    <property type="protein sequence ID" value="GAH68273.1"/>
    <property type="molecule type" value="Genomic_DNA"/>
</dbReference>
<reference evidence="1" key="1">
    <citation type="journal article" date="2014" name="Front. Microbiol.">
        <title>High frequency of phylogenetically diverse reductive dehalogenase-homologous genes in deep subseafloor sedimentary metagenomes.</title>
        <authorList>
            <person name="Kawai M."/>
            <person name="Futagami T."/>
            <person name="Toyoda A."/>
            <person name="Takaki Y."/>
            <person name="Nishi S."/>
            <person name="Hori S."/>
            <person name="Arai W."/>
            <person name="Tsubouchi T."/>
            <person name="Morono Y."/>
            <person name="Uchiyama I."/>
            <person name="Ito T."/>
            <person name="Fujiyama A."/>
            <person name="Inagaki F."/>
            <person name="Takami H."/>
        </authorList>
    </citation>
    <scope>NUCLEOTIDE SEQUENCE</scope>
    <source>
        <strain evidence="1">Expedition CK06-06</strain>
    </source>
</reference>
<sequence length="155" mass="17824">NIANLLHRAGYIEKMGTGINKMKNLISKAGLPPIKFEFDNFFTVTFKRLKIKEPIIIPETFSKKFDEMLHYEGVNEGVNEGVKFRLKKEISYLNTYKSIRRPNVERLFNISTATAERDLSILKRLNLIIFEGAPKTGRYILTNKGKKILDSTILS</sequence>
<dbReference type="AlphaFoldDB" id="X1JES4"/>
<dbReference type="PANTHER" id="PTHR30595">
    <property type="entry name" value="GLPR-RELATED TRANSCRIPTIONAL REPRESSOR"/>
    <property type="match status" value="1"/>
</dbReference>
<protein>
    <recommendedName>
        <fullName evidence="2">ATP-dependent DNA helicase RecG C-terminal domain-containing protein</fullName>
    </recommendedName>
</protein>
<comment type="caution">
    <text evidence="1">The sequence shown here is derived from an EMBL/GenBank/DDBJ whole genome shotgun (WGS) entry which is preliminary data.</text>
</comment>
<accession>X1JES4</accession>
<name>X1JES4_9ZZZZ</name>
<dbReference type="SUPFAM" id="SSF46785">
    <property type="entry name" value="Winged helix' DNA-binding domain"/>
    <property type="match status" value="1"/>
</dbReference>
<dbReference type="Pfam" id="PF13749">
    <property type="entry name" value="HATPase_c_4"/>
    <property type="match status" value="1"/>
</dbReference>
<proteinExistence type="predicted"/>
<evidence type="ECO:0000313" key="1">
    <source>
        <dbReference type="EMBL" id="GAH68273.1"/>
    </source>
</evidence>
<organism evidence="1">
    <name type="scientific">marine sediment metagenome</name>
    <dbReference type="NCBI Taxonomy" id="412755"/>
    <lineage>
        <taxon>unclassified sequences</taxon>
        <taxon>metagenomes</taxon>
        <taxon>ecological metagenomes</taxon>
    </lineage>
</organism>
<dbReference type="InterPro" id="IPR038475">
    <property type="entry name" value="RecG_C_sf"/>
</dbReference>